<dbReference type="PANTHER" id="PTHR12372:SF6">
    <property type="entry name" value="PECANEX-LIKE PROTEIN 4"/>
    <property type="match status" value="1"/>
</dbReference>
<evidence type="ECO:0000259" key="7">
    <source>
        <dbReference type="Pfam" id="PF05041"/>
    </source>
</evidence>
<gene>
    <name evidence="8" type="ORF">BCR33DRAFT_718978</name>
</gene>
<feature type="transmembrane region" description="Helical" evidence="6">
    <location>
        <begin position="264"/>
        <end position="285"/>
    </location>
</feature>
<keyword evidence="4 6" id="KW-1133">Transmembrane helix</keyword>
<dbReference type="GO" id="GO:0016020">
    <property type="term" value="C:membrane"/>
    <property type="evidence" value="ECO:0007669"/>
    <property type="project" value="UniProtKB-SubCell"/>
</dbReference>
<name>A0A1Y2C3A8_9FUNG</name>
<reference evidence="8 9" key="1">
    <citation type="submission" date="2016-07" db="EMBL/GenBank/DDBJ databases">
        <title>Pervasive Adenine N6-methylation of Active Genes in Fungi.</title>
        <authorList>
            <consortium name="DOE Joint Genome Institute"/>
            <person name="Mondo S.J."/>
            <person name="Dannebaum R.O."/>
            <person name="Kuo R.C."/>
            <person name="Labutti K."/>
            <person name="Haridas S."/>
            <person name="Kuo A."/>
            <person name="Salamov A."/>
            <person name="Ahrendt S.R."/>
            <person name="Lipzen A."/>
            <person name="Sullivan W."/>
            <person name="Andreopoulos W.B."/>
            <person name="Clum A."/>
            <person name="Lindquist E."/>
            <person name="Daum C."/>
            <person name="Ramamoorthy G.K."/>
            <person name="Gryganskyi A."/>
            <person name="Culley D."/>
            <person name="Magnuson J.K."/>
            <person name="James T.Y."/>
            <person name="O'Malley M.A."/>
            <person name="Stajich J.E."/>
            <person name="Spatafora J.W."/>
            <person name="Visel A."/>
            <person name="Grigoriev I.V."/>
        </authorList>
    </citation>
    <scope>NUCLEOTIDE SEQUENCE [LARGE SCALE GENOMIC DNA]</scope>
    <source>
        <strain evidence="8 9">JEL800</strain>
    </source>
</reference>
<feature type="transmembrane region" description="Helical" evidence="6">
    <location>
        <begin position="40"/>
        <end position="64"/>
    </location>
</feature>
<dbReference type="OrthoDB" id="10037631at2759"/>
<dbReference type="AlphaFoldDB" id="A0A1Y2C3A8"/>
<dbReference type="EMBL" id="MCGO01000032">
    <property type="protein sequence ID" value="ORY41374.1"/>
    <property type="molecule type" value="Genomic_DNA"/>
</dbReference>
<comment type="subcellular location">
    <subcellularLocation>
        <location evidence="1">Membrane</location>
        <topology evidence="1">Multi-pass membrane protein</topology>
    </subcellularLocation>
</comment>
<organism evidence="8 9">
    <name type="scientific">Rhizoclosmatium globosum</name>
    <dbReference type="NCBI Taxonomy" id="329046"/>
    <lineage>
        <taxon>Eukaryota</taxon>
        <taxon>Fungi</taxon>
        <taxon>Fungi incertae sedis</taxon>
        <taxon>Chytridiomycota</taxon>
        <taxon>Chytridiomycota incertae sedis</taxon>
        <taxon>Chytridiomycetes</taxon>
        <taxon>Chytridiales</taxon>
        <taxon>Chytriomycetaceae</taxon>
        <taxon>Rhizoclosmatium</taxon>
    </lineage>
</organism>
<keyword evidence="5 6" id="KW-0472">Membrane</keyword>
<feature type="transmembrane region" description="Helical" evidence="6">
    <location>
        <begin position="154"/>
        <end position="175"/>
    </location>
</feature>
<dbReference type="InterPro" id="IPR007735">
    <property type="entry name" value="Pecanex_C"/>
</dbReference>
<evidence type="ECO:0000256" key="3">
    <source>
        <dbReference type="ARBA" id="ARBA00022692"/>
    </source>
</evidence>
<evidence type="ECO:0000256" key="1">
    <source>
        <dbReference type="ARBA" id="ARBA00004141"/>
    </source>
</evidence>
<proteinExistence type="inferred from homology"/>
<feature type="transmembrane region" description="Helical" evidence="6">
    <location>
        <begin position="14"/>
        <end position="33"/>
    </location>
</feature>
<evidence type="ECO:0000313" key="9">
    <source>
        <dbReference type="Proteomes" id="UP000193642"/>
    </source>
</evidence>
<feature type="transmembrane region" description="Helical" evidence="6">
    <location>
        <begin position="339"/>
        <end position="361"/>
    </location>
</feature>
<evidence type="ECO:0000256" key="4">
    <source>
        <dbReference type="ARBA" id="ARBA00022989"/>
    </source>
</evidence>
<evidence type="ECO:0000313" key="8">
    <source>
        <dbReference type="EMBL" id="ORY41374.1"/>
    </source>
</evidence>
<dbReference type="PANTHER" id="PTHR12372">
    <property type="entry name" value="PECANEX"/>
    <property type="match status" value="1"/>
</dbReference>
<feature type="transmembrane region" description="Helical" evidence="6">
    <location>
        <begin position="456"/>
        <end position="476"/>
    </location>
</feature>
<evidence type="ECO:0000256" key="2">
    <source>
        <dbReference type="ARBA" id="ARBA00010170"/>
    </source>
</evidence>
<comment type="caution">
    <text evidence="8">The sequence shown here is derived from an EMBL/GenBank/DDBJ whole genome shotgun (WGS) entry which is preliminary data.</text>
</comment>
<sequence length="953" mass="107380">MGAPVINSYKVPLAILRLFGSFTGGVLQYLVFANTRDSDVIGLVFGTITALIIFIVPAIISGAISTLNNSGMTYAGIGALAGEFHYSLREKSSLRVNPSSSYSKYYDAPDYDEDDSVEESNEDGIRHIKFSGGNRSWRPFWLWVLPNFDEKESWIGVAVKAGISGLIVGLSAVYLQFGQSMTLLVFSHLSICSCIWSLTSGSPIDPNTYFSEDAYGIDGYTRPAYCLILLSSLAISTSSTTNTVILIVLCIVPISVASNILPSFRIFIAWFFEIVHVMLLGGTAQRVFHDSSSFCLSAFWQAQSLFIWLCSVHQLRSVFGCITSSRITATLLTLDSKPWIYDSLLLLIRSAVSIGISYWLTQGITLSTLTSSPNLSSCHCFIFLGLQVLCNATLVPMIPNPLVLLATRFIPKRAYGYILTILHYNIPIISLIYTIARTMTLVVNVSPILDGSSFTTWSGGTGTGLFLYATLLSRIFRMIWVHPIQSAWDLTVWGLAVRSGTVVGCWILETCVGRFLSGSVVVVVGIYTFLTDKKLRTEEWVLHLILSLLISPFGLRSWWSWKDEEFSPHPVSQLYKQLLPSLLETWAKRYISYTYRTLGFKIMFVRVVESWYEGYEVIVSGLEMRGTSCHEAERVILEEVSEEFEQGRWVYGCLLEIFLAMLSTNIRAYSDSSSVLTGVLDHPDTLALIQPLFFKCLVYMIWRNIDSIIGTTRGDLRCARLSNAPISESLFHSFHKTWIRHFLGLNSNGSSPPLSVNFINRLYTGEIADSVSIDLRHWFQENSQYALRQVVVKAWRFAVKITWQEQIDGSSSETFDDLLSTLDDHYDNWHLTVHHSEVHQKHPTFVEELSWSEAVERNIPNIFIFGVAKKDEDLTTKEGAETTTQKRRKKHVSQQELNDTLVKGIWANMAYELFYLTNDDDERYSIQAHKSADPPLGYPSWMSRERIGISLLK</sequence>
<feature type="transmembrane region" description="Helical" evidence="6">
    <location>
        <begin position="224"/>
        <end position="252"/>
    </location>
</feature>
<keyword evidence="3 6" id="KW-0812">Transmembrane</keyword>
<accession>A0A1Y2C3A8</accession>
<comment type="similarity">
    <text evidence="2">Belongs to the pecanex family.</text>
</comment>
<feature type="domain" description="Pecanex C-terminal" evidence="7">
    <location>
        <begin position="786"/>
        <end position="943"/>
    </location>
</feature>
<feature type="transmembrane region" description="Helical" evidence="6">
    <location>
        <begin position="182"/>
        <end position="204"/>
    </location>
</feature>
<evidence type="ECO:0000256" key="6">
    <source>
        <dbReference type="SAM" id="Phobius"/>
    </source>
</evidence>
<evidence type="ECO:0000256" key="5">
    <source>
        <dbReference type="ARBA" id="ARBA00023136"/>
    </source>
</evidence>
<feature type="transmembrane region" description="Helical" evidence="6">
    <location>
        <begin position="414"/>
        <end position="436"/>
    </location>
</feature>
<dbReference type="Proteomes" id="UP000193642">
    <property type="component" value="Unassembled WGS sequence"/>
</dbReference>
<feature type="transmembrane region" description="Helical" evidence="6">
    <location>
        <begin position="381"/>
        <end position="402"/>
    </location>
</feature>
<keyword evidence="9" id="KW-1185">Reference proteome</keyword>
<dbReference type="InterPro" id="IPR039797">
    <property type="entry name" value="Pecanex"/>
</dbReference>
<feature type="transmembrane region" description="Helical" evidence="6">
    <location>
        <begin position="305"/>
        <end position="327"/>
    </location>
</feature>
<dbReference type="Pfam" id="PF05041">
    <property type="entry name" value="Pecanex_C"/>
    <property type="match status" value="1"/>
</dbReference>
<protein>
    <recommendedName>
        <fullName evidence="7">Pecanex C-terminal domain-containing protein</fullName>
    </recommendedName>
</protein>
<feature type="transmembrane region" description="Helical" evidence="6">
    <location>
        <begin position="540"/>
        <end position="559"/>
    </location>
</feature>